<dbReference type="Proteomes" id="UP000326757">
    <property type="component" value="Unassembled WGS sequence"/>
</dbReference>
<reference evidence="2 3" key="1">
    <citation type="submission" date="2019-06" db="EMBL/GenBank/DDBJ databases">
        <title>Genome Sequence of the Brown Rot Fungal Pathogen Monilinia laxa.</title>
        <authorList>
            <person name="De Miccolis Angelini R.M."/>
            <person name="Landi L."/>
            <person name="Abate D."/>
            <person name="Pollastro S."/>
            <person name="Romanazzi G."/>
            <person name="Faretra F."/>
        </authorList>
    </citation>
    <scope>NUCLEOTIDE SEQUENCE [LARGE SCALE GENOMIC DNA]</scope>
    <source>
        <strain evidence="2 3">Mlax316</strain>
    </source>
</reference>
<dbReference type="AlphaFoldDB" id="A0A5N6K5Q8"/>
<feature type="region of interest" description="Disordered" evidence="1">
    <location>
        <begin position="1"/>
        <end position="22"/>
    </location>
</feature>
<organism evidence="2 3">
    <name type="scientific">Monilinia laxa</name>
    <name type="common">Brown rot fungus</name>
    <name type="synonym">Sclerotinia laxa</name>
    <dbReference type="NCBI Taxonomy" id="61186"/>
    <lineage>
        <taxon>Eukaryota</taxon>
        <taxon>Fungi</taxon>
        <taxon>Dikarya</taxon>
        <taxon>Ascomycota</taxon>
        <taxon>Pezizomycotina</taxon>
        <taxon>Leotiomycetes</taxon>
        <taxon>Helotiales</taxon>
        <taxon>Sclerotiniaceae</taxon>
        <taxon>Monilinia</taxon>
    </lineage>
</organism>
<dbReference type="EMBL" id="VIGI01000007">
    <property type="protein sequence ID" value="KAB8297925.1"/>
    <property type="molecule type" value="Genomic_DNA"/>
</dbReference>
<evidence type="ECO:0000313" key="2">
    <source>
        <dbReference type="EMBL" id="KAB8297925.1"/>
    </source>
</evidence>
<comment type="caution">
    <text evidence="2">The sequence shown here is derived from an EMBL/GenBank/DDBJ whole genome shotgun (WGS) entry which is preliminary data.</text>
</comment>
<evidence type="ECO:0000256" key="1">
    <source>
        <dbReference type="SAM" id="MobiDB-lite"/>
    </source>
</evidence>
<sequence length="87" mass="10003">MATPLNFHRHRSPRTSEKRKGFRHTLQHQALNKPGVFLEDVKHQSFFDKSSYTLSFLLNPNSLECSHSSTTQMTKSPELSILSIPIH</sequence>
<evidence type="ECO:0000313" key="3">
    <source>
        <dbReference type="Proteomes" id="UP000326757"/>
    </source>
</evidence>
<keyword evidence="3" id="KW-1185">Reference proteome</keyword>
<proteinExistence type="predicted"/>
<gene>
    <name evidence="2" type="ORF">EYC80_001707</name>
</gene>
<protein>
    <submittedName>
        <fullName evidence="2">Uncharacterized protein</fullName>
    </submittedName>
</protein>
<accession>A0A5N6K5Q8</accession>
<name>A0A5N6K5Q8_MONLA</name>